<dbReference type="InterPro" id="IPR005467">
    <property type="entry name" value="His_kinase_dom"/>
</dbReference>
<dbReference type="InterPro" id="IPR003661">
    <property type="entry name" value="HisK_dim/P_dom"/>
</dbReference>
<feature type="domain" description="Histidine kinase" evidence="13">
    <location>
        <begin position="275"/>
        <end position="515"/>
    </location>
</feature>
<evidence type="ECO:0000256" key="1">
    <source>
        <dbReference type="ARBA" id="ARBA00000085"/>
    </source>
</evidence>
<protein>
    <recommendedName>
        <fullName evidence="4">histidine kinase</fullName>
        <ecNumber evidence="4">2.7.13.3</ecNumber>
    </recommendedName>
</protein>
<name>A0A6G3TFD7_9ACTN</name>
<evidence type="ECO:0000256" key="2">
    <source>
        <dbReference type="ARBA" id="ARBA00001968"/>
    </source>
</evidence>
<dbReference type="PANTHER" id="PTHR45436">
    <property type="entry name" value="SENSOR HISTIDINE KINASE YKOH"/>
    <property type="match status" value="1"/>
</dbReference>
<dbReference type="GO" id="GO:0005886">
    <property type="term" value="C:plasma membrane"/>
    <property type="evidence" value="ECO:0007669"/>
    <property type="project" value="UniProtKB-SubCell"/>
</dbReference>
<dbReference type="Pfam" id="PF00512">
    <property type="entry name" value="HisKA"/>
    <property type="match status" value="1"/>
</dbReference>
<organism evidence="15 16">
    <name type="scientific">Streptomyces rubrogriseus</name>
    <dbReference type="NCBI Taxonomy" id="194673"/>
    <lineage>
        <taxon>Bacteria</taxon>
        <taxon>Bacillati</taxon>
        <taxon>Actinomycetota</taxon>
        <taxon>Actinomycetes</taxon>
        <taxon>Kitasatosporales</taxon>
        <taxon>Streptomycetaceae</taxon>
        <taxon>Streptomyces</taxon>
        <taxon>Streptomyces violaceoruber group</taxon>
    </lineage>
</organism>
<keyword evidence="9 12" id="KW-1133">Transmembrane helix</keyword>
<reference evidence="15 16" key="1">
    <citation type="submission" date="2020-01" db="EMBL/GenBank/DDBJ databases">
        <title>Insect and environment-associated Actinomycetes.</title>
        <authorList>
            <person name="Currrie C."/>
            <person name="Chevrette M."/>
            <person name="Carlson C."/>
            <person name="Stubbendieck R."/>
            <person name="Wendt-Pienkowski E."/>
        </authorList>
    </citation>
    <scope>NUCLEOTIDE SEQUENCE [LARGE SCALE GENOMIC DNA]</scope>
    <source>
        <strain evidence="15 16">SID7739</strain>
    </source>
</reference>
<accession>A0A6G3TFD7</accession>
<dbReference type="SUPFAM" id="SSF158472">
    <property type="entry name" value="HAMP domain-like"/>
    <property type="match status" value="1"/>
</dbReference>
<dbReference type="RefSeq" id="WP_164276162.1">
    <property type="nucleotide sequence ID" value="NZ_JBHXIH010000004.1"/>
</dbReference>
<evidence type="ECO:0000256" key="9">
    <source>
        <dbReference type="ARBA" id="ARBA00022989"/>
    </source>
</evidence>
<dbReference type="InterPro" id="IPR003660">
    <property type="entry name" value="HAMP_dom"/>
</dbReference>
<dbReference type="Pfam" id="PF02518">
    <property type="entry name" value="HATPase_c"/>
    <property type="match status" value="1"/>
</dbReference>
<gene>
    <name evidence="15" type="ORF">G3I66_19565</name>
</gene>
<keyword evidence="5" id="KW-0597">Phosphoprotein</keyword>
<dbReference type="EC" id="2.7.13.3" evidence="4"/>
<keyword evidence="10" id="KW-0902">Two-component regulatory system</keyword>
<evidence type="ECO:0000256" key="3">
    <source>
        <dbReference type="ARBA" id="ARBA00004236"/>
    </source>
</evidence>
<dbReference type="Pfam" id="PF00672">
    <property type="entry name" value="HAMP"/>
    <property type="match status" value="1"/>
</dbReference>
<dbReference type="PROSITE" id="PS50885">
    <property type="entry name" value="HAMP"/>
    <property type="match status" value="1"/>
</dbReference>
<keyword evidence="6" id="KW-0808">Transferase</keyword>
<keyword evidence="7 12" id="KW-0812">Transmembrane</keyword>
<dbReference type="GO" id="GO:0005509">
    <property type="term" value="F:calcium ion binding"/>
    <property type="evidence" value="ECO:0007669"/>
    <property type="project" value="UniProtKB-ARBA"/>
</dbReference>
<dbReference type="EMBL" id="JAAGMQ010000583">
    <property type="protein sequence ID" value="NEC35344.1"/>
    <property type="molecule type" value="Genomic_DNA"/>
</dbReference>
<dbReference type="SMART" id="SM00388">
    <property type="entry name" value="HisKA"/>
    <property type="match status" value="1"/>
</dbReference>
<dbReference type="InterPro" id="IPR036890">
    <property type="entry name" value="HATPase_C_sf"/>
</dbReference>
<evidence type="ECO:0000256" key="7">
    <source>
        <dbReference type="ARBA" id="ARBA00022692"/>
    </source>
</evidence>
<dbReference type="PROSITE" id="PS50109">
    <property type="entry name" value="HIS_KIN"/>
    <property type="match status" value="1"/>
</dbReference>
<dbReference type="SUPFAM" id="SSF55874">
    <property type="entry name" value="ATPase domain of HSP90 chaperone/DNA topoisomerase II/histidine kinase"/>
    <property type="match status" value="1"/>
</dbReference>
<evidence type="ECO:0000259" key="13">
    <source>
        <dbReference type="PROSITE" id="PS50109"/>
    </source>
</evidence>
<dbReference type="InterPro" id="IPR050428">
    <property type="entry name" value="TCS_sensor_his_kinase"/>
</dbReference>
<dbReference type="InterPro" id="IPR003594">
    <property type="entry name" value="HATPase_dom"/>
</dbReference>
<evidence type="ECO:0000313" key="15">
    <source>
        <dbReference type="EMBL" id="NEC35344.1"/>
    </source>
</evidence>
<feature type="transmembrane region" description="Helical" evidence="12">
    <location>
        <begin position="185"/>
        <end position="205"/>
    </location>
</feature>
<dbReference type="Gene3D" id="3.30.565.10">
    <property type="entry name" value="Histidine kinase-like ATPase, C-terminal domain"/>
    <property type="match status" value="1"/>
</dbReference>
<dbReference type="PRINTS" id="PR00344">
    <property type="entry name" value="BCTRLSENSOR"/>
</dbReference>
<dbReference type="FunFam" id="1.10.287.130:FF:000001">
    <property type="entry name" value="Two-component sensor histidine kinase"/>
    <property type="match status" value="1"/>
</dbReference>
<comment type="subcellular location">
    <subcellularLocation>
        <location evidence="3">Cell membrane</location>
    </subcellularLocation>
</comment>
<keyword evidence="8 15" id="KW-0418">Kinase</keyword>
<comment type="cofactor">
    <cofactor evidence="2">
        <name>a divalent metal cation</name>
        <dbReference type="ChEBI" id="CHEBI:60240"/>
    </cofactor>
</comment>
<comment type="catalytic activity">
    <reaction evidence="1">
        <text>ATP + protein L-histidine = ADP + protein N-phospho-L-histidine.</text>
        <dbReference type="EC" id="2.7.13.3"/>
    </reaction>
</comment>
<evidence type="ECO:0000313" key="16">
    <source>
        <dbReference type="Proteomes" id="UP000475666"/>
    </source>
</evidence>
<dbReference type="FunFam" id="3.30.565.10:FF:000006">
    <property type="entry name" value="Sensor histidine kinase WalK"/>
    <property type="match status" value="1"/>
</dbReference>
<evidence type="ECO:0000256" key="4">
    <source>
        <dbReference type="ARBA" id="ARBA00012438"/>
    </source>
</evidence>
<keyword evidence="11 12" id="KW-0472">Membrane</keyword>
<dbReference type="AlphaFoldDB" id="A0A6G3TFD7"/>
<evidence type="ECO:0000256" key="6">
    <source>
        <dbReference type="ARBA" id="ARBA00022679"/>
    </source>
</evidence>
<dbReference type="SMART" id="SM00387">
    <property type="entry name" value="HATPase_c"/>
    <property type="match status" value="1"/>
</dbReference>
<dbReference type="Gene3D" id="1.10.287.130">
    <property type="match status" value="1"/>
</dbReference>
<evidence type="ECO:0000256" key="11">
    <source>
        <dbReference type="ARBA" id="ARBA00023136"/>
    </source>
</evidence>
<dbReference type="CDD" id="cd00075">
    <property type="entry name" value="HATPase"/>
    <property type="match status" value="1"/>
</dbReference>
<sequence length="527" mass="55730">MKRLRPVSPTAWLGRMSLRTRLLCLSVALVAVGLLGTGLLVTTALHGYLQSRVDDRLALTGQIAARLSPPSDTDTPPSVRALSVLGDTTVTYLDDTGAARRRFDASTAPSGGGPDLPRLDRAGVLAHGGRPFTVSALDGEHDWRVVALTQPAQVFPPEPSGTGGSVVVATSMEEVDRTIAKTRNLSLTAGVALLAVLGVAGWFAVRSGLRPLARIEETATAITSGDYSHRVPEPAAPHTEVGRLTTCLNQMLDRIDTAFRARTEAEARTRRFFADASHELRTPLVGIKGYTDLHRMGATSSREDVDRTMTRIAEESERLTRLVEEMFLLARLDEDTGGVSTDSGNTDGARTAREAAFALDLAPMDLRTLAADALRDVRALDRTRPVTLTGPGGGKPGSAPAHADEARLRQVVTNLIGNAVTHTPAGTPVRIGVGTVGRHAVLEVADQGPGLTATERAHVFDRFYRTDDSRTRATGGSGLGLAIAHALVTAHTGRITLDAAPGRGCTFRILLPLPDDPPQAPAADAAT</sequence>
<dbReference type="CDD" id="cd00082">
    <property type="entry name" value="HisKA"/>
    <property type="match status" value="1"/>
</dbReference>
<proteinExistence type="predicted"/>
<dbReference type="InterPro" id="IPR036097">
    <property type="entry name" value="HisK_dim/P_sf"/>
</dbReference>
<dbReference type="Proteomes" id="UP000475666">
    <property type="component" value="Unassembled WGS sequence"/>
</dbReference>
<dbReference type="InterPro" id="IPR004358">
    <property type="entry name" value="Sig_transdc_His_kin-like_C"/>
</dbReference>
<dbReference type="SUPFAM" id="SSF47384">
    <property type="entry name" value="Homodimeric domain of signal transducing histidine kinase"/>
    <property type="match status" value="1"/>
</dbReference>
<evidence type="ECO:0000256" key="8">
    <source>
        <dbReference type="ARBA" id="ARBA00022777"/>
    </source>
</evidence>
<dbReference type="Gene3D" id="6.10.340.10">
    <property type="match status" value="1"/>
</dbReference>
<feature type="domain" description="HAMP" evidence="14">
    <location>
        <begin position="206"/>
        <end position="260"/>
    </location>
</feature>
<dbReference type="GO" id="GO:0000155">
    <property type="term" value="F:phosphorelay sensor kinase activity"/>
    <property type="evidence" value="ECO:0007669"/>
    <property type="project" value="InterPro"/>
</dbReference>
<evidence type="ECO:0000256" key="12">
    <source>
        <dbReference type="SAM" id="Phobius"/>
    </source>
</evidence>
<evidence type="ECO:0000259" key="14">
    <source>
        <dbReference type="PROSITE" id="PS50885"/>
    </source>
</evidence>
<dbReference type="SMART" id="SM00304">
    <property type="entry name" value="HAMP"/>
    <property type="match status" value="1"/>
</dbReference>
<dbReference type="CDD" id="cd06225">
    <property type="entry name" value="HAMP"/>
    <property type="match status" value="1"/>
</dbReference>
<comment type="caution">
    <text evidence="15">The sequence shown here is derived from an EMBL/GenBank/DDBJ whole genome shotgun (WGS) entry which is preliminary data.</text>
</comment>
<evidence type="ECO:0000256" key="5">
    <source>
        <dbReference type="ARBA" id="ARBA00022553"/>
    </source>
</evidence>
<dbReference type="PANTHER" id="PTHR45436:SF5">
    <property type="entry name" value="SENSOR HISTIDINE KINASE TRCS"/>
    <property type="match status" value="1"/>
</dbReference>
<evidence type="ECO:0000256" key="10">
    <source>
        <dbReference type="ARBA" id="ARBA00023012"/>
    </source>
</evidence>